<evidence type="ECO:0000256" key="4">
    <source>
        <dbReference type="SAM" id="MobiDB-lite"/>
    </source>
</evidence>
<evidence type="ECO:0000256" key="1">
    <source>
        <dbReference type="ARBA" id="ARBA00009156"/>
    </source>
</evidence>
<keyword evidence="3 7" id="KW-0418">Kinase</keyword>
<evidence type="ECO:0000256" key="3">
    <source>
        <dbReference type="ARBA" id="ARBA00022777"/>
    </source>
</evidence>
<accession>A0ABQ4F1A2</accession>
<feature type="domain" description="Carbohydrate kinase FGGY N-terminal" evidence="5">
    <location>
        <begin position="30"/>
        <end position="263"/>
    </location>
</feature>
<dbReference type="Pfam" id="PF02782">
    <property type="entry name" value="FGGY_C"/>
    <property type="match status" value="1"/>
</dbReference>
<evidence type="ECO:0000256" key="2">
    <source>
        <dbReference type="ARBA" id="ARBA00022679"/>
    </source>
</evidence>
<keyword evidence="2" id="KW-0808">Transferase</keyword>
<dbReference type="Pfam" id="PF00370">
    <property type="entry name" value="FGGY_N"/>
    <property type="match status" value="1"/>
</dbReference>
<feature type="domain" description="Carbohydrate kinase FGGY C-terminal" evidence="6">
    <location>
        <begin position="278"/>
        <end position="467"/>
    </location>
</feature>
<dbReference type="InterPro" id="IPR018485">
    <property type="entry name" value="FGGY_C"/>
</dbReference>
<evidence type="ECO:0000313" key="7">
    <source>
        <dbReference type="EMBL" id="GIH00647.1"/>
    </source>
</evidence>
<dbReference type="PANTHER" id="PTHR43095:SF2">
    <property type="entry name" value="GLUCONOKINASE"/>
    <property type="match status" value="1"/>
</dbReference>
<proteinExistence type="inferred from homology"/>
<evidence type="ECO:0000259" key="5">
    <source>
        <dbReference type="Pfam" id="PF00370"/>
    </source>
</evidence>
<dbReference type="PIRSF" id="PIRSF000538">
    <property type="entry name" value="GlpK"/>
    <property type="match status" value="1"/>
</dbReference>
<gene>
    <name evidence="7" type="ORF">Pma05_72190</name>
</gene>
<comment type="similarity">
    <text evidence="1">Belongs to the FGGY kinase family.</text>
</comment>
<dbReference type="InterPro" id="IPR018484">
    <property type="entry name" value="FGGY_N"/>
</dbReference>
<dbReference type="InterPro" id="IPR050406">
    <property type="entry name" value="FGGY_Carb_Kinase"/>
</dbReference>
<dbReference type="CDD" id="cd07773">
    <property type="entry name" value="ASKHA_NBD_FGGY_FK"/>
    <property type="match status" value="1"/>
</dbReference>
<dbReference type="GO" id="GO:0016301">
    <property type="term" value="F:kinase activity"/>
    <property type="evidence" value="ECO:0007669"/>
    <property type="project" value="UniProtKB-KW"/>
</dbReference>
<sequence length="526" mass="54204">MNGGPRQPDATAPGRPDEPPGRAGAPFLSVGIDLGTTNTKAALVAVDESGVRVRALASAPTPEPDAVKPVLLALLRQVLRGAPAPDAVGIASMAETGVPLGRSGEPLGPWLRWNSHPAGAEADELSRRLGRDHLVAATGVRPTGKVPLATWAWLRANRPDQWTEMAAWAGAADLVCHLLTGRLCTDHTLAGRTMAYRLPDPGRPVPDGFDADLLAEVGLRPEQLPTVVPPDGAAAPLRDPDFVACGLRAGTPVVVAGHDHPVGAYAGGVREPGDVADSLGTAEAVLSVVAGAPDPIEVARAGMSSVVPVSGRHRAILAGSSSAGATVGWWLAHESAGVTAAELFGRVLESGDRPSDVIVLPYLRGRQAPAPDPAARLRILGRRPAHTPADLARAMLEGLCLQTRWMLREQARLAGRTGPGTVTLLGGAVAGNPAWVRIKAHVLTDALRVVPADEPVAAGAALVAAVRAHRVGPVVPALDWRPGPAVAGAGVDYDQPFARFVAAATGTGASTAEATDQEERSRDRNG</sequence>
<dbReference type="Proteomes" id="UP000621500">
    <property type="component" value="Unassembled WGS sequence"/>
</dbReference>
<dbReference type="PANTHER" id="PTHR43095">
    <property type="entry name" value="SUGAR KINASE"/>
    <property type="match status" value="1"/>
</dbReference>
<dbReference type="InterPro" id="IPR043129">
    <property type="entry name" value="ATPase_NBD"/>
</dbReference>
<feature type="region of interest" description="Disordered" evidence="4">
    <location>
        <begin position="1"/>
        <end position="27"/>
    </location>
</feature>
<dbReference type="SUPFAM" id="SSF53067">
    <property type="entry name" value="Actin-like ATPase domain"/>
    <property type="match status" value="2"/>
</dbReference>
<evidence type="ECO:0000259" key="6">
    <source>
        <dbReference type="Pfam" id="PF02782"/>
    </source>
</evidence>
<dbReference type="InterPro" id="IPR000577">
    <property type="entry name" value="Carb_kinase_FGGY"/>
</dbReference>
<name>A0ABQ4F1A2_9ACTN</name>
<organism evidence="7 8">
    <name type="scientific">Plantactinospora mayteni</name>
    <dbReference type="NCBI Taxonomy" id="566021"/>
    <lineage>
        <taxon>Bacteria</taxon>
        <taxon>Bacillati</taxon>
        <taxon>Actinomycetota</taxon>
        <taxon>Actinomycetes</taxon>
        <taxon>Micromonosporales</taxon>
        <taxon>Micromonosporaceae</taxon>
        <taxon>Plantactinospora</taxon>
    </lineage>
</organism>
<evidence type="ECO:0000313" key="8">
    <source>
        <dbReference type="Proteomes" id="UP000621500"/>
    </source>
</evidence>
<protein>
    <submittedName>
        <fullName evidence="7">Carbohydrate kinase</fullName>
    </submittedName>
</protein>
<dbReference type="Gene3D" id="3.30.420.40">
    <property type="match status" value="2"/>
</dbReference>
<dbReference type="EMBL" id="BONX01000056">
    <property type="protein sequence ID" value="GIH00647.1"/>
    <property type="molecule type" value="Genomic_DNA"/>
</dbReference>
<keyword evidence="8" id="KW-1185">Reference proteome</keyword>
<reference evidence="7 8" key="1">
    <citation type="submission" date="2021-01" db="EMBL/GenBank/DDBJ databases">
        <title>Whole genome shotgun sequence of Plantactinospora mayteni NBRC 109088.</title>
        <authorList>
            <person name="Komaki H."/>
            <person name="Tamura T."/>
        </authorList>
    </citation>
    <scope>NUCLEOTIDE SEQUENCE [LARGE SCALE GENOMIC DNA]</scope>
    <source>
        <strain evidence="7 8">NBRC 109088</strain>
    </source>
</reference>
<dbReference type="RefSeq" id="WP_203861950.1">
    <property type="nucleotide sequence ID" value="NZ_BAAAZQ010000029.1"/>
</dbReference>
<comment type="caution">
    <text evidence="7">The sequence shown here is derived from an EMBL/GenBank/DDBJ whole genome shotgun (WGS) entry which is preliminary data.</text>
</comment>